<keyword evidence="10" id="KW-1185">Reference proteome</keyword>
<dbReference type="InterPro" id="IPR004099">
    <property type="entry name" value="Pyr_nucl-diS_OxRdtase_dimer"/>
</dbReference>
<evidence type="ECO:0000256" key="2">
    <source>
        <dbReference type="ARBA" id="ARBA00009130"/>
    </source>
</evidence>
<dbReference type="RefSeq" id="WP_128221516.1">
    <property type="nucleotide sequence ID" value="NZ_CP034929.1"/>
</dbReference>
<name>A0ABW1R130_9ACTN</name>
<feature type="domain" description="Pyridine nucleotide-disulphide oxidoreductase dimerisation" evidence="7">
    <location>
        <begin position="359"/>
        <end position="462"/>
    </location>
</feature>
<dbReference type="InterPro" id="IPR036188">
    <property type="entry name" value="FAD/NAD-bd_sf"/>
</dbReference>
<reference evidence="10" key="1">
    <citation type="journal article" date="2019" name="Int. J. Syst. Evol. Microbiol.">
        <title>The Global Catalogue of Microorganisms (GCM) 10K type strain sequencing project: providing services to taxonomists for standard genome sequencing and annotation.</title>
        <authorList>
            <consortium name="The Broad Institute Genomics Platform"/>
            <consortium name="The Broad Institute Genome Sequencing Center for Infectious Disease"/>
            <person name="Wu L."/>
            <person name="Ma J."/>
        </authorList>
    </citation>
    <scope>NUCLEOTIDE SEQUENCE [LARGE SCALE GENOMIC DNA]</scope>
    <source>
        <strain evidence="10">DFY28</strain>
    </source>
</reference>
<keyword evidence="5" id="KW-0560">Oxidoreductase</keyword>
<gene>
    <name evidence="9" type="ORF">ACFPWU_11630</name>
</gene>
<dbReference type="PANTHER" id="PTHR43429">
    <property type="entry name" value="PYRIDINE NUCLEOTIDE-DISULFIDE OXIDOREDUCTASE DOMAIN-CONTAINING"/>
    <property type="match status" value="1"/>
</dbReference>
<feature type="domain" description="FAD/NAD(P)-binding" evidence="8">
    <location>
        <begin position="11"/>
        <end position="305"/>
    </location>
</feature>
<keyword evidence="4" id="KW-0274">FAD</keyword>
<sequence length="476" mass="49548">MNSTPQGAPARLLVIGADAAGMSAAHQALRTARTLGVELEVVALEASAHTSYSACGIPYVASGEVGEVTRLVARTAEQHRAAGIDLRTGVRVTRLDLASHTVETESLDGTRGTLAFDHVMVATGAAPVTPAWALHDGHLLDGVRHAKTLDDAAAWAAALEPGQRAVVAGGGYIGVEMAEAALRRGLQVTMLTRSRVLSSFSAETTARVAAALRAAGVDLREHSEVRGLAHEDGRVTGVVLDDATVAADHVVLAIGVVPATGFIDDETLLHGRRRALHPDAFGRIDAADQSGIAWSAGDCCEVIAESGHRTFAPLGTHANKAGRQAGENIVRSIAGLEPVARFPGALGTSITRFAHGDVHVEIARTGILDAQLSDAAADLAWDAVFLTTEGTTATGYMPEARPIAVRVGADRTTRRLLSVEIVGGQGAGKRIDTAAAVLHFGGTVDDLAWMDLAYAPPVATAWEIVQIAARRLAERL</sequence>
<dbReference type="InterPro" id="IPR016156">
    <property type="entry name" value="FAD/NAD-linked_Rdtase_dimer_sf"/>
</dbReference>
<dbReference type="Pfam" id="PF07992">
    <property type="entry name" value="Pyr_redox_2"/>
    <property type="match status" value="1"/>
</dbReference>
<evidence type="ECO:0000256" key="3">
    <source>
        <dbReference type="ARBA" id="ARBA00022630"/>
    </source>
</evidence>
<protein>
    <submittedName>
        <fullName evidence="9">FAD-dependent oxidoreductase</fullName>
    </submittedName>
</protein>
<evidence type="ECO:0000259" key="7">
    <source>
        <dbReference type="Pfam" id="PF02852"/>
    </source>
</evidence>
<comment type="cofactor">
    <cofactor evidence="1">
        <name>FAD</name>
        <dbReference type="ChEBI" id="CHEBI:57692"/>
    </cofactor>
</comment>
<dbReference type="Proteomes" id="UP001596098">
    <property type="component" value="Unassembled WGS sequence"/>
</dbReference>
<dbReference type="SUPFAM" id="SSF51905">
    <property type="entry name" value="FAD/NAD(P)-binding domain"/>
    <property type="match status" value="2"/>
</dbReference>
<comment type="caution">
    <text evidence="9">The sequence shown here is derived from an EMBL/GenBank/DDBJ whole genome shotgun (WGS) entry which is preliminary data.</text>
</comment>
<dbReference type="Gene3D" id="3.50.50.60">
    <property type="entry name" value="FAD/NAD(P)-binding domain"/>
    <property type="match status" value="2"/>
</dbReference>
<dbReference type="InterPro" id="IPR023753">
    <property type="entry name" value="FAD/NAD-binding_dom"/>
</dbReference>
<comment type="similarity">
    <text evidence="2">Belongs to the class-III pyridine nucleotide-disulfide oxidoreductase family.</text>
</comment>
<keyword evidence="6" id="KW-0676">Redox-active center</keyword>
<dbReference type="PRINTS" id="PR00411">
    <property type="entry name" value="PNDRDTASEI"/>
</dbReference>
<dbReference type="PRINTS" id="PR00368">
    <property type="entry name" value="FADPNR"/>
</dbReference>
<organism evidence="9 10">
    <name type="scientific">Nocardioides yefusunii</name>
    <dbReference type="NCBI Taxonomy" id="2500546"/>
    <lineage>
        <taxon>Bacteria</taxon>
        <taxon>Bacillati</taxon>
        <taxon>Actinomycetota</taxon>
        <taxon>Actinomycetes</taxon>
        <taxon>Propionibacteriales</taxon>
        <taxon>Nocardioidaceae</taxon>
        <taxon>Nocardioides</taxon>
    </lineage>
</organism>
<evidence type="ECO:0000256" key="5">
    <source>
        <dbReference type="ARBA" id="ARBA00023002"/>
    </source>
</evidence>
<dbReference type="Pfam" id="PF02852">
    <property type="entry name" value="Pyr_redox_dim"/>
    <property type="match status" value="1"/>
</dbReference>
<evidence type="ECO:0000256" key="6">
    <source>
        <dbReference type="ARBA" id="ARBA00023284"/>
    </source>
</evidence>
<dbReference type="PANTHER" id="PTHR43429:SF1">
    <property type="entry name" value="NAD(P)H SULFUR OXIDOREDUCTASE (COA-DEPENDENT)"/>
    <property type="match status" value="1"/>
</dbReference>
<accession>A0ABW1R130</accession>
<evidence type="ECO:0000259" key="8">
    <source>
        <dbReference type="Pfam" id="PF07992"/>
    </source>
</evidence>
<evidence type="ECO:0000313" key="10">
    <source>
        <dbReference type="Proteomes" id="UP001596098"/>
    </source>
</evidence>
<evidence type="ECO:0000313" key="9">
    <source>
        <dbReference type="EMBL" id="MFC6154308.1"/>
    </source>
</evidence>
<dbReference type="SUPFAM" id="SSF55424">
    <property type="entry name" value="FAD/NAD-linked reductases, dimerisation (C-terminal) domain"/>
    <property type="match status" value="1"/>
</dbReference>
<evidence type="ECO:0000256" key="4">
    <source>
        <dbReference type="ARBA" id="ARBA00022827"/>
    </source>
</evidence>
<dbReference type="EMBL" id="JBHSQI010000005">
    <property type="protein sequence ID" value="MFC6154308.1"/>
    <property type="molecule type" value="Genomic_DNA"/>
</dbReference>
<keyword evidence="3" id="KW-0285">Flavoprotein</keyword>
<dbReference type="InterPro" id="IPR050260">
    <property type="entry name" value="FAD-bd_OxRdtase"/>
</dbReference>
<proteinExistence type="inferred from homology"/>
<evidence type="ECO:0000256" key="1">
    <source>
        <dbReference type="ARBA" id="ARBA00001974"/>
    </source>
</evidence>